<gene>
    <name evidence="3" type="ORF">ACFP1H_04625</name>
</gene>
<feature type="domain" description="Phospholipid/glycerol acyltransferase" evidence="2">
    <location>
        <begin position="80"/>
        <end position="194"/>
    </location>
</feature>
<sequence length="255" mass="29595">MHFKMGQTIYYTNTTEDIVATRQQDFQLSADYHWQTSPVATKMRYFFQFIIQLFARVYCRWALHIRYVNRQLLRDNPNGCYLYANHTQQTGDAFSPFCVTAHPAIIISPSNLGIPIVGRLLSAAGGLPIPSTPRCLKPFLQAVYHRLDAGETVVIYPESHLWPYATQIRPLAPASFHYPASHPAPVYTMTTTYQHSRWHRRPKITVYLDGPFQPDTSLSLKDRQKRLQQQVSSQLHKRSQNSTYQYVTYQRRSQP</sequence>
<evidence type="ECO:0000313" key="3">
    <source>
        <dbReference type="EMBL" id="MFC6253863.1"/>
    </source>
</evidence>
<evidence type="ECO:0000313" key="4">
    <source>
        <dbReference type="Proteomes" id="UP001596190"/>
    </source>
</evidence>
<dbReference type="Proteomes" id="UP001596190">
    <property type="component" value="Unassembled WGS sequence"/>
</dbReference>
<evidence type="ECO:0000256" key="1">
    <source>
        <dbReference type="SAM" id="MobiDB-lite"/>
    </source>
</evidence>
<proteinExistence type="predicted"/>
<keyword evidence="4" id="KW-1185">Reference proteome</keyword>
<protein>
    <submittedName>
        <fullName evidence="3">Lysophospholipid acyltransferase family protein</fullName>
    </submittedName>
</protein>
<name>A0ABW1T8Y7_9LACO</name>
<dbReference type="SMART" id="SM00563">
    <property type="entry name" value="PlsC"/>
    <property type="match status" value="1"/>
</dbReference>
<organism evidence="3 4">
    <name type="scientific">Secundilactobacillus hailunensis</name>
    <dbReference type="NCBI Taxonomy" id="2559923"/>
    <lineage>
        <taxon>Bacteria</taxon>
        <taxon>Bacillati</taxon>
        <taxon>Bacillota</taxon>
        <taxon>Bacilli</taxon>
        <taxon>Lactobacillales</taxon>
        <taxon>Lactobacillaceae</taxon>
        <taxon>Secundilactobacillus</taxon>
    </lineage>
</organism>
<dbReference type="EMBL" id="JBHSSA010000037">
    <property type="protein sequence ID" value="MFC6253863.1"/>
    <property type="molecule type" value="Genomic_DNA"/>
</dbReference>
<evidence type="ECO:0000259" key="2">
    <source>
        <dbReference type="SMART" id="SM00563"/>
    </source>
</evidence>
<reference evidence="4" key="1">
    <citation type="journal article" date="2019" name="Int. J. Syst. Evol. Microbiol.">
        <title>The Global Catalogue of Microorganisms (GCM) 10K type strain sequencing project: providing services to taxonomists for standard genome sequencing and annotation.</title>
        <authorList>
            <consortium name="The Broad Institute Genomics Platform"/>
            <consortium name="The Broad Institute Genome Sequencing Center for Infectious Disease"/>
            <person name="Wu L."/>
            <person name="Ma J."/>
        </authorList>
    </citation>
    <scope>NUCLEOTIDE SEQUENCE [LARGE SCALE GENOMIC DNA]</scope>
    <source>
        <strain evidence="4">CCM 8950</strain>
    </source>
</reference>
<dbReference type="GO" id="GO:0016746">
    <property type="term" value="F:acyltransferase activity"/>
    <property type="evidence" value="ECO:0007669"/>
    <property type="project" value="UniProtKB-KW"/>
</dbReference>
<keyword evidence="3" id="KW-0012">Acyltransferase</keyword>
<accession>A0ABW1T8Y7</accession>
<feature type="region of interest" description="Disordered" evidence="1">
    <location>
        <begin position="229"/>
        <end position="255"/>
    </location>
</feature>
<comment type="caution">
    <text evidence="3">The sequence shown here is derived from an EMBL/GenBank/DDBJ whole genome shotgun (WGS) entry which is preliminary data.</text>
</comment>
<keyword evidence="3" id="KW-0808">Transferase</keyword>
<dbReference type="RefSeq" id="WP_137630017.1">
    <property type="nucleotide sequence ID" value="NZ_BJDO01000003.1"/>
</dbReference>
<dbReference type="InterPro" id="IPR002123">
    <property type="entry name" value="Plipid/glycerol_acylTrfase"/>
</dbReference>